<dbReference type="VEuPathDB" id="PlasmoDB:PfML01_000104200"/>
<accession>I2CIW9</accession>
<dbReference type="VEuPathDB" id="PlasmoDB:PfGB4_070018000"/>
<evidence type="ECO:0000259" key="4">
    <source>
        <dbReference type="Pfam" id="PF03011"/>
    </source>
</evidence>
<feature type="domain" description="Cysteine-rich interdomain region 1 gamma" evidence="7">
    <location>
        <begin position="2076"/>
        <end position="2127"/>
    </location>
</feature>
<dbReference type="InterPro" id="IPR008602">
    <property type="entry name" value="Duffy-antigen-binding"/>
</dbReference>
<keyword evidence="1" id="KW-0175">Coiled coil</keyword>
<name>I2CIW9_PLAFA</name>
<dbReference type="VEuPathDB" id="PlasmoDB:PfNF135_120024600"/>
<evidence type="ECO:0000256" key="1">
    <source>
        <dbReference type="SAM" id="Coils"/>
    </source>
</evidence>
<dbReference type="InterPro" id="IPR054595">
    <property type="entry name" value="DBL_C"/>
</dbReference>
<evidence type="ECO:0000256" key="3">
    <source>
        <dbReference type="SAM" id="Phobius"/>
    </source>
</evidence>
<dbReference type="Pfam" id="PF18562">
    <property type="entry name" value="CIDR1_gamma"/>
    <property type="match status" value="2"/>
</dbReference>
<dbReference type="VEuPathDB" id="PlasmoDB:Pf7G8_120005400"/>
<feature type="domain" description="Duffy-antigen binding" evidence="5">
    <location>
        <begin position="855"/>
        <end position="1033"/>
    </location>
</feature>
<gene>
    <name evidence="9" type="primary">var</name>
</gene>
<dbReference type="GO" id="GO:0016020">
    <property type="term" value="C:membrane"/>
    <property type="evidence" value="ECO:0007669"/>
    <property type="project" value="InterPro"/>
</dbReference>
<evidence type="ECO:0000259" key="8">
    <source>
        <dbReference type="Pfam" id="PF22672"/>
    </source>
</evidence>
<evidence type="ECO:0000259" key="5">
    <source>
        <dbReference type="Pfam" id="PF05424"/>
    </source>
</evidence>
<evidence type="ECO:0000259" key="7">
    <source>
        <dbReference type="Pfam" id="PF18562"/>
    </source>
</evidence>
<dbReference type="VEuPathDB" id="PlasmoDB:PfHB3_090005500"/>
<dbReference type="VEuPathDB" id="PlasmoDB:PfSD01_010005200"/>
<reference evidence="9" key="2">
    <citation type="submission" date="2016-05" db="EMBL/GenBank/DDBJ databases">
        <authorList>
            <person name="Lavstsen T."/>
            <person name="Jespersen J.S."/>
        </authorList>
    </citation>
    <scope>NUCLEOTIDE SEQUENCE</scope>
    <source>
        <strain evidence="9">BT1914</strain>
    </source>
</reference>
<feature type="domain" description="Duffy-antigen binding" evidence="5">
    <location>
        <begin position="1258"/>
        <end position="1413"/>
    </location>
</feature>
<dbReference type="VEuPathDB" id="PlasmoDB:PfGB4_070006000"/>
<evidence type="ECO:0000259" key="6">
    <source>
        <dbReference type="Pfam" id="PF15447"/>
    </source>
</evidence>
<feature type="region of interest" description="Disordered" evidence="2">
    <location>
        <begin position="700"/>
        <end position="750"/>
    </location>
</feature>
<feature type="coiled-coil region" evidence="1">
    <location>
        <begin position="2626"/>
        <end position="2679"/>
    </location>
</feature>
<dbReference type="VEuPathDB" id="PlasmoDB:PfGN01_120046300"/>
<dbReference type="VEuPathDB" id="PlasmoDB:Pf7G8-2_000152300"/>
<evidence type="ECO:0000256" key="2">
    <source>
        <dbReference type="SAM" id="MobiDB-lite"/>
    </source>
</evidence>
<dbReference type="VEuPathDB" id="PlasmoDB:PfDd2_050039000"/>
<dbReference type="VEuPathDB" id="PlasmoDB:PfML01_000007100"/>
<dbReference type="VEuPathDB" id="PlasmoDB:PfGB4_000018600"/>
<dbReference type="VEuPathDB" id="PlasmoDB:PfSD01_070015600"/>
<feature type="domain" description="Duffy-binding-like" evidence="8">
    <location>
        <begin position="1886"/>
        <end position="2031"/>
    </location>
</feature>
<dbReference type="VEuPathDB" id="PlasmoDB:PfGA01_050037300"/>
<dbReference type="VEuPathDB" id="PlasmoDB:PfCD01_070035800"/>
<dbReference type="InterPro" id="IPR042202">
    <property type="entry name" value="Duffy-ag-bd_sf"/>
</dbReference>
<feature type="domain" description="Cysteine-rich interdomain region 1 gamma" evidence="7">
    <location>
        <begin position="495"/>
        <end position="546"/>
    </location>
</feature>
<feature type="non-terminal residue" evidence="9">
    <location>
        <position position="1"/>
    </location>
</feature>
<feature type="domain" description="Plasmodium falciparum erythrocyte membrane protein-1 N-terminal segment" evidence="6">
    <location>
        <begin position="21"/>
        <end position="56"/>
    </location>
</feature>
<dbReference type="VEuPathDB" id="PlasmoDB:PfNF166_070016100"/>
<feature type="compositionally biased region" description="Polar residues" evidence="2">
    <location>
        <begin position="1"/>
        <end position="15"/>
    </location>
</feature>
<dbReference type="Pfam" id="PF03011">
    <property type="entry name" value="PFEMP"/>
    <property type="match status" value="2"/>
</dbReference>
<feature type="domain" description="Duffy-binding-like" evidence="8">
    <location>
        <begin position="311"/>
        <end position="459"/>
    </location>
</feature>
<protein>
    <submittedName>
        <fullName evidence="9">EMP1</fullName>
    </submittedName>
</protein>
<dbReference type="EMBL" id="JQ691639">
    <property type="protein sequence ID" value="AFJ66669.2"/>
    <property type="molecule type" value="Genomic_DNA"/>
</dbReference>
<feature type="compositionally biased region" description="Pro residues" evidence="2">
    <location>
        <begin position="731"/>
        <end position="740"/>
    </location>
</feature>
<feature type="transmembrane region" description="Helical" evidence="3">
    <location>
        <begin position="3145"/>
        <end position="3162"/>
    </location>
</feature>
<dbReference type="FunFam" id="1.20.58.830:FF:000021">
    <property type="entry name" value="Erythrocyte membrane protein 1, PfEMP1"/>
    <property type="match status" value="1"/>
</dbReference>
<dbReference type="VEuPathDB" id="PlasmoDB:PfGA01_070036400"/>
<feature type="domain" description="Duffy-binding-like" evidence="8">
    <location>
        <begin position="1450"/>
        <end position="1552"/>
    </location>
</feature>
<dbReference type="FunFam" id="1.20.58.830:FF:000006">
    <property type="entry name" value="Erythrocyte membrane protein 1, PfEMP1"/>
    <property type="match status" value="1"/>
</dbReference>
<dbReference type="VEuPathDB" id="PlasmoDB:PF3D7_0800200"/>
<feature type="region of interest" description="Disordered" evidence="2">
    <location>
        <begin position="1"/>
        <end position="20"/>
    </location>
</feature>
<dbReference type="Gene3D" id="1.20.1310.20">
    <property type="entry name" value="Duffy-antigen binding domain"/>
    <property type="match status" value="6"/>
</dbReference>
<reference evidence="9" key="1">
    <citation type="journal article" date="2012" name="Proc. Natl. Acad. Sci. U.S.A.">
        <title>Plasmodium falciparum erythrocyte membrane protein 1 domain cassettes 8 and 13 are associated with severe malaria in children.</title>
        <authorList>
            <person name="Lavstsen T."/>
            <person name="Turner L."/>
            <person name="Saguti F."/>
            <person name="Magistrado P."/>
            <person name="Rask T.S."/>
            <person name="Jespersen J.S."/>
            <person name="Wang C.W."/>
            <person name="Berger S.S."/>
            <person name="Baraka V."/>
            <person name="Marquard A.M."/>
            <person name="Seguin-Orlando A."/>
            <person name="Willerslev E."/>
            <person name="Gilbert M.T."/>
            <person name="Lusingu J."/>
            <person name="Theander T.G."/>
        </authorList>
    </citation>
    <scope>NUCLEOTIDE SEQUENCE</scope>
    <source>
        <strain evidence="9">BT1914</strain>
    </source>
</reference>
<dbReference type="VEuPathDB" id="PlasmoDB:PfSN01_050037800"/>
<proteinExistence type="predicted"/>
<dbReference type="Gene3D" id="1.20.58.830">
    <property type="match status" value="6"/>
</dbReference>
<feature type="domain" description="Duffy-antigen binding" evidence="5">
    <location>
        <begin position="128"/>
        <end position="307"/>
    </location>
</feature>
<dbReference type="VEuPathDB" id="PlasmoDB:PfIT_100044000"/>
<feature type="region of interest" description="Disordered" evidence="2">
    <location>
        <begin position="2285"/>
        <end position="2334"/>
    </location>
</feature>
<organism evidence="9">
    <name type="scientific">Plasmodium falciparum</name>
    <name type="common">malaria parasite P. falciparum</name>
    <dbReference type="NCBI Taxonomy" id="5833"/>
    <lineage>
        <taxon>Eukaryota</taxon>
        <taxon>Sar</taxon>
        <taxon>Alveolata</taxon>
        <taxon>Apicomplexa</taxon>
        <taxon>Aconoidasida</taxon>
        <taxon>Haemosporida</taxon>
        <taxon>Plasmodiidae</taxon>
        <taxon>Plasmodium</taxon>
        <taxon>Plasmodium (Laverania)</taxon>
    </lineage>
</organism>
<evidence type="ECO:0000313" key="9">
    <source>
        <dbReference type="EMBL" id="AFJ66669.2"/>
    </source>
</evidence>
<dbReference type="VEuPathDB" id="PlasmoDB:Pf7G8_050038200"/>
<dbReference type="InterPro" id="IPR004258">
    <property type="entry name" value="DBL"/>
</dbReference>
<feature type="compositionally biased region" description="Pro residues" evidence="2">
    <location>
        <begin position="3122"/>
        <end position="3134"/>
    </location>
</feature>
<dbReference type="VEuPathDB" id="PlasmoDB:PfKE01_010005000"/>
<dbReference type="VEuPathDB" id="PlasmoDB:PfGA01_100045300"/>
<feature type="compositionally biased region" description="Acidic residues" evidence="2">
    <location>
        <begin position="717"/>
        <end position="730"/>
    </location>
</feature>
<feature type="coiled-coil region" evidence="1">
    <location>
        <begin position="1957"/>
        <end position="1984"/>
    </location>
</feature>
<keyword evidence="3" id="KW-1133">Transmembrane helix</keyword>
<feature type="domain" description="Duffy-antigen binding" evidence="5">
    <location>
        <begin position="2814"/>
        <end position="2961"/>
    </location>
</feature>
<dbReference type="FunFam" id="1.20.1310.20:FF:000023">
    <property type="entry name" value="Erythrocyte membrane protein 1, PfEMP1"/>
    <property type="match status" value="1"/>
</dbReference>
<dbReference type="VEuPathDB" id="PlasmoDB:PfSN01_090005700"/>
<feature type="region of interest" description="Disordered" evidence="2">
    <location>
        <begin position="3093"/>
        <end position="3136"/>
    </location>
</feature>
<dbReference type="InterPro" id="IPR041480">
    <property type="entry name" value="CIDR1_gamma"/>
</dbReference>
<dbReference type="VEuPathDB" id="PlasmoDB:PfDd2_130078700"/>
<dbReference type="InterPro" id="IPR029210">
    <property type="entry name" value="PfEMP1_NTS"/>
</dbReference>
<feature type="non-terminal residue" evidence="9">
    <location>
        <position position="3163"/>
    </location>
</feature>
<dbReference type="VEuPathDB" id="PlasmoDB:PF3D7_1300300"/>
<keyword evidence="3" id="KW-0472">Membrane</keyword>
<dbReference type="VEuPathDB" id="PlasmoDB:PfTG01_000005900"/>
<feature type="region of interest" description="Disordered" evidence="2">
    <location>
        <begin position="807"/>
        <end position="831"/>
    </location>
</feature>
<dbReference type="GO" id="GO:0046789">
    <property type="term" value="F:host cell surface receptor binding"/>
    <property type="evidence" value="ECO:0007669"/>
    <property type="project" value="InterPro"/>
</dbReference>
<feature type="domain" description="Duffy-binding-like" evidence="8">
    <location>
        <begin position="2620"/>
        <end position="2755"/>
    </location>
</feature>
<dbReference type="FunFam" id="1.20.1310.20:FF:000003">
    <property type="entry name" value="Erythrocyte membrane protein 1, PfEMP1"/>
    <property type="match status" value="1"/>
</dbReference>
<sequence length="3163" mass="369700">MGHSYSHTTLTSDITNESEKSARNVLERYAEHIKKQAENDASGYEKELKGNLKKATFRGAHTETVGVKTYGYSSPCGLNHTWNTNLWHNLVKDRDPCDGRNPERFDENEGFECSNVCIRGNGNNRNGGSCAPPRRRHMCDKNLEAINVHNTKNSNDLLGNILVTAKYEGNSLSTYMKQHFPGTYNSAICGALARSFADIGDIVRGKDLFLGGPKQEKKELEENLKNIFHNIQKSDSSLQRLSIEKVREYWWAIHRREVWDALTCNAPPDSRYFVYKPDRLRKFSNPKCGHDEGIVPTNLDYVPQFLRWFNEWAEEFCRLKKIKIENVKKVCRGEYDSGKKRYCSGDGHDCRRTNLERNNIFVDIDCPDCEKECRRYKKWIENQEKEFYKQKQKYAYVINKNRNTPNNDYYKKFYENLEKKNYSDIDNFLESLNEGKECQDNNNIKNKMNFKNLDETFGRLEYCKACPFNGVTCPNNRECTPNIVNEKNNKKGDSSNIDIIINYHFGNDIDMNLQEYCKKYNLFKVLRKQEWNCQYIDKLNRCVLQNYQKSENVDDRISFKVLLERWLKDFLEGYNKSKRKIKVCTKNDDSCIKGCKDKCECVEKWLKKKVEEWRQITQYFNTHEHDKAHDIAYKVKSYFEQIVDYVKKYIDDFENLKTLEEYEDCNGDHCGRQKNRKKKDIVTILLNRLEKQINDCKTKHEDNGEKTCVTLPKPLNDEDEDEDEDDEEYEAPPPKPPSTPNPCVNGGDVAGVGKIRSVRDVAENMEREVQTQLYGNKGESALKGDIKNAKFNNGAKPRELKNECEITKEHTNDSRRRRNRPGYKGPCTGKDSNHHMFKLEKGWKGKSEINTPEDVFLPPRRQHFCTSNLENLNINNNGLKGANARDSLLVDVLLAAKEVARFIKKRYNDRTKAHGFRDEATVCRAIKYSFADIGDIIKGTDLWEANPGEKKTQRNLIRIFKEINDELKGKLNMKYDTDNEGNKYINLRKDWWEANRKQIWDAMKCKTTPSDTFPCSGTDSGIPFDDYIPQRLRWMTEWAEWYCKEQSRLYDKLVTGCGGCRNGDRENCTKNVPQCNDCKRTCDNYTNFIKKWKHQWETISKKYGELYKKATESGGTTSDKDVDVVKFLSELYKTNNGKSDANRDVYSTAAGYVHQELPDMGCQEQTHFCNKNSDGKYAFEEMPTEYEQACKCEGRDKTKVPPKKEKDEDDDVCEIVNGLLKDKRPTNDIRGCNQKYKGGKGNYPGWNCDSEIDQTHNGACMPPRRQKLCIYYFANSNETRNIQTQENLRKAFIKCAGGEAFLSWQKYKMDKNNDSKLEKELESGIIPEEFKRQMFFTFGDFRDFLFGTDISKKHGEKSNLKKQIDFLFPQNSGGKSPDKLSREDWWKAYGHQIWKAMLCGLSHHISKNKERERRSLINNSLYNYETVTFDGTTKLEDFSKRLQFLRWFTEWGEDFCKKRKETVDKLVDNCKGCDANDSTGGGKTCDKTTEGCKKCTAVCEEYQSWIETWRENYNKQKDKFKIDKNNDPDVNDSTEAYQYLGTKLEKICKSDSNNKNCDYKCMEHKSTQSLDGNSENMPASLDNEPEEVQGKCSCTPPPSACDIVKSLFTSDNNFEEACSLKYSHGKERFTQWKCINDKTSSPSDKETLTTSPTSTCIPPRRQKMYVGKLHTLGEMSPLDLRTAFIEAAAVETFFAWHKFKKDKEKKKKSQDQSGSPLFFQQDDEDDEEDISPKPEDELKIGNIPDDFKRLMFYTFGDYKDIFFGKDMVSGKDMDSIKRNINMVFEKSGPKLSSAEKTPIEEQRKQWWKTNGEDIWDGMICALSYDTDTKQKDQELYNILTKNNNNKYDYNNVTISSIPISPDKSGSTTTTLSDFAKKRQFIRWFEEWTEDFCRKRTYKLKKAKQECHGDYDDQKCCDGEGHDCKEPDYLRNNSFIYLQCSDCQKECIKYKKWIGNKRNEFNKQKKKFENEINNLDSKNQNTYDEEVYKNPKEMYLSFKDFVARLNETPYCSKNNLGPRINFSNNGETFGISEYCKACPVYGVTYNRTLKKYEPIDETTYNRKNVIRGENGNDRIPTEIDVLILGREGKNDDKYDENYCKNAGLFEDASFQKWECQKKNGVDQCTLKQFDDDVDDDQNMEFNVFFQQWLRYFVQHYNKLKDKINPCIKNEDDKSNKCIKGCNQNLECIEKLLEKKQVEWENITKHYNRRKSLYHYDIAYWVKAFFQREPFDNDYKKAQEVVESKDKNEIEKLWGCTGINTDGEKNKCDNGNFISNLISALKHKIESNKNQHEDSDKPGQTCDSFPHLEDTEPLDPDDDHKHHIQQPKICPPPETPLTCVEKAAQKVRIEAEENAKKYDSTLIGVGKNFNGACKKIKKNDTATNGEGSCEFEKTYENSVNKINNECKDNGKERFEIGQEWKCENIKDIGKVLCIPPRREHMCLDDLSMLGRSTISNSSDLLKKVQEAAKHEGDDIIRNLLPKNACNENVICDAMKYSFADLGDIIRGRDLWNKNSKQIGLQTRLQYAFINIYDKLENHKNIYENDRPKYLKLRSDWWDANRKAVWNAMTCNAPKDAKLNKRSEEPEGMSTAGPYVSTLENCGYEKDPPDYDYIPQPFRWMQEWSETFCKLLNKELENFKNECKDCKNNGIMCQNNENGTKCEKCKTQCEKYKQLIDKWKLQFDKYIEAYKEIYNNKSKISSEVYVKNFLEKLKDECKEKDSVDKYLDEASHCTKYKFTKSNNKNNNNYAFEKTPKEYKGKCDCEVPDPLEHCPENDQNKVCRGLYKTKACKNKDFNNDDDSWTPYYVEASEGKNEGVLVPPRRRQLCIRNMDFQLNTINTKDDFKKKFLQYIYAEGYYLWNIYKHDNKSAIEAMRYSFYDYGDIVKGTDMIENLNKKKLNTKLDKIFKTNDANKSSENREKWWEENKKHVWHSMLCGYKEGAGIIEKKDCELPEDDKIPQFLRWFREWTEHFCARRQKLYEEVQKKCISPKCNNEDGSIGPPECERACIEYTNYVTRKRQEYRSLKHQYNMNFKDMKDKGKNAQHYFNDKCNNKCQCLIEYINKEKEWREVYGSFNDNELKNKCVCMKIKPKRERKKKKTQEEPADAESDPIPSPVSPKHSTPEVPPPAPIYPPADEPFNPDILEKTIPFGIALALGSIFFLFIK</sequence>
<feature type="domain" description="Duffy-binding-like" evidence="4">
    <location>
        <begin position="2143"/>
        <end position="2293"/>
    </location>
</feature>
<feature type="compositionally biased region" description="Basic and acidic residues" evidence="2">
    <location>
        <begin position="2285"/>
        <end position="2295"/>
    </location>
</feature>
<dbReference type="VEuPathDB" id="PlasmoDB:PfKH01_040005800"/>
<dbReference type="VEuPathDB" id="PlasmoDB:PfIT_070017000"/>
<dbReference type="Pfam" id="PF22672">
    <property type="entry name" value="DBL_C"/>
    <property type="match status" value="4"/>
</dbReference>
<feature type="domain" description="Duffy-antigen binding" evidence="5">
    <location>
        <begin position="1655"/>
        <end position="1846"/>
    </location>
</feature>
<feature type="region of interest" description="Disordered" evidence="2">
    <location>
        <begin position="1705"/>
        <end position="1738"/>
    </location>
</feature>
<dbReference type="VEuPathDB" id="PlasmoDB:PfKH02_120024500"/>
<keyword evidence="3" id="KW-0812">Transmembrane</keyword>
<dbReference type="VEuPathDB" id="PlasmoDB:PfNF54_130005400"/>
<dbReference type="Pfam" id="PF15447">
    <property type="entry name" value="NTS"/>
    <property type="match status" value="1"/>
</dbReference>
<dbReference type="SUPFAM" id="SSF140924">
    <property type="entry name" value="Duffy binding domain-like"/>
    <property type="match status" value="8"/>
</dbReference>
<dbReference type="Pfam" id="PF05424">
    <property type="entry name" value="Duffy_binding"/>
    <property type="match status" value="6"/>
</dbReference>
<feature type="domain" description="Duffy-antigen binding" evidence="5">
    <location>
        <begin position="2430"/>
        <end position="2616"/>
    </location>
</feature>
<dbReference type="VEuPathDB" id="PlasmoDB:PfHB3_080013600"/>
<feature type="domain" description="Duffy-binding-like" evidence="4">
    <location>
        <begin position="562"/>
        <end position="703"/>
    </location>
</feature>
<dbReference type="Gene3D" id="1.20.58.1930">
    <property type="match status" value="2"/>
</dbReference>